<comment type="caution">
    <text evidence="4">The sequence shown here is derived from an EMBL/GenBank/DDBJ whole genome shotgun (WGS) entry which is preliminary data.</text>
</comment>
<proteinExistence type="predicted"/>
<dbReference type="PROSITE" id="PS51257">
    <property type="entry name" value="PROKAR_LIPOPROTEIN"/>
    <property type="match status" value="1"/>
</dbReference>
<accession>A0ABU4FZ71</accession>
<gene>
    <name evidence="4" type="primary">gerD</name>
    <name evidence="4" type="ORF">QT716_08140</name>
</gene>
<organism evidence="4 5">
    <name type="scientific">Sporosarcina aquimarina</name>
    <dbReference type="NCBI Taxonomy" id="114975"/>
    <lineage>
        <taxon>Bacteria</taxon>
        <taxon>Bacillati</taxon>
        <taxon>Bacillota</taxon>
        <taxon>Bacilli</taxon>
        <taxon>Bacillales</taxon>
        <taxon>Caryophanaceae</taxon>
        <taxon>Sporosarcina</taxon>
    </lineage>
</organism>
<feature type="signal peptide" evidence="2">
    <location>
        <begin position="1"/>
        <end position="21"/>
    </location>
</feature>
<feature type="chain" id="PRO_5046118506" evidence="2">
    <location>
        <begin position="22"/>
        <end position="199"/>
    </location>
</feature>
<dbReference type="RefSeq" id="WP_317935570.1">
    <property type="nucleotide sequence ID" value="NZ_JAUBDH010000004.1"/>
</dbReference>
<dbReference type="NCBIfam" id="NF040801">
    <property type="entry name" value="spore_GerD"/>
    <property type="match status" value="1"/>
</dbReference>
<reference evidence="4 5" key="1">
    <citation type="submission" date="2023-06" db="EMBL/GenBank/DDBJ databases">
        <title>Sporosarcina sp. nov., isolated from Korean traditional fermented seafood 'Jeotgal'.</title>
        <authorList>
            <person name="Yang A.-I."/>
            <person name="Shin N.-R."/>
        </authorList>
    </citation>
    <scope>NUCLEOTIDE SEQUENCE [LARGE SCALE GENOMIC DNA]</scope>
    <source>
        <strain evidence="4 5">KCTC3840</strain>
    </source>
</reference>
<feature type="region of interest" description="Disordered" evidence="1">
    <location>
        <begin position="177"/>
        <end position="199"/>
    </location>
</feature>
<dbReference type="Proteomes" id="UP001280629">
    <property type="component" value="Unassembled WGS sequence"/>
</dbReference>
<evidence type="ECO:0000256" key="2">
    <source>
        <dbReference type="SAM" id="SignalP"/>
    </source>
</evidence>
<evidence type="ECO:0000313" key="4">
    <source>
        <dbReference type="EMBL" id="MDW0110031.1"/>
    </source>
</evidence>
<keyword evidence="4" id="KW-0449">Lipoprotein</keyword>
<evidence type="ECO:0000313" key="5">
    <source>
        <dbReference type="Proteomes" id="UP001280629"/>
    </source>
</evidence>
<sequence length="199" mass="22628">MKKLIIFLLPALLVLSACSNASSTAPSYDETKKMMTDAIQTEEGKKAIRQLLSEEEFRKHLVLEQPEVTAAIESTLLSKEGEDFWKETFDDPKFQKTIATSMKKQQQDIMKALMNDASFQKELEEFFGTPDMQKQLENILHSGSLKKEFQKAIEETISSPLLQAKWQELILKAGEVKPVEKKDDKKKKEEDKQESGGGQ</sequence>
<keyword evidence="5" id="KW-1185">Reference proteome</keyword>
<keyword evidence="2" id="KW-0732">Signal</keyword>
<dbReference type="Pfam" id="PF17898">
    <property type="entry name" value="GerD"/>
    <property type="match status" value="1"/>
</dbReference>
<feature type="domain" description="Spore germination GerD central core" evidence="3">
    <location>
        <begin position="61"/>
        <end position="173"/>
    </location>
</feature>
<evidence type="ECO:0000256" key="1">
    <source>
        <dbReference type="SAM" id="MobiDB-lite"/>
    </source>
</evidence>
<dbReference type="InterPro" id="IPR041262">
    <property type="entry name" value="GerD_central"/>
</dbReference>
<dbReference type="EMBL" id="JAUBDH010000004">
    <property type="protein sequence ID" value="MDW0110031.1"/>
    <property type="molecule type" value="Genomic_DNA"/>
</dbReference>
<protein>
    <submittedName>
        <fullName evidence="4">Spore germination lipoprotein GerD</fullName>
    </submittedName>
</protein>
<evidence type="ECO:0000259" key="3">
    <source>
        <dbReference type="Pfam" id="PF17898"/>
    </source>
</evidence>
<name>A0ABU4FZ71_9BACL</name>